<feature type="domain" description="VWFA" evidence="2">
    <location>
        <begin position="381"/>
        <end position="563"/>
    </location>
</feature>
<dbReference type="GO" id="GO:0009236">
    <property type="term" value="P:cobalamin biosynthetic process"/>
    <property type="evidence" value="ECO:0007669"/>
    <property type="project" value="InterPro"/>
</dbReference>
<feature type="compositionally biased region" description="Polar residues" evidence="1">
    <location>
        <begin position="1"/>
        <end position="13"/>
    </location>
</feature>
<dbReference type="Proteomes" id="UP000243053">
    <property type="component" value="Unassembled WGS sequence"/>
</dbReference>
<evidence type="ECO:0000259" key="2">
    <source>
        <dbReference type="PROSITE" id="PS50234"/>
    </source>
</evidence>
<evidence type="ECO:0000256" key="1">
    <source>
        <dbReference type="SAM" id="MobiDB-lite"/>
    </source>
</evidence>
<organism evidence="3 4">
    <name type="scientific">Colwellia psychrerythraea</name>
    <name type="common">Vibrio psychroerythus</name>
    <dbReference type="NCBI Taxonomy" id="28229"/>
    <lineage>
        <taxon>Bacteria</taxon>
        <taxon>Pseudomonadati</taxon>
        <taxon>Pseudomonadota</taxon>
        <taxon>Gammaproteobacteria</taxon>
        <taxon>Alteromonadales</taxon>
        <taxon>Colwelliaceae</taxon>
        <taxon>Colwellia</taxon>
    </lineage>
</organism>
<reference evidence="4" key="1">
    <citation type="journal article" date="2017" name="Proc. Natl. Acad. Sci. U.S.A.">
        <title>Simulation of Deepwater Horizon oil plume reveals substrate specialization within a complex community of hydrocarbon degraders.</title>
        <authorList>
            <person name="Hu P."/>
            <person name="Dubinsky E.A."/>
            <person name="Probst A.J."/>
            <person name="Wang J."/>
            <person name="Sieber C.M.K."/>
            <person name="Tom L.M."/>
            <person name="Gardinali P."/>
            <person name="Banfield J.F."/>
            <person name="Atlas R.M."/>
            <person name="Andersen G.L."/>
        </authorList>
    </citation>
    <scope>NUCLEOTIDE SEQUENCE [LARGE SCALE GENOMIC DNA]</scope>
</reference>
<dbReference type="EMBL" id="MAAF01000120">
    <property type="protein sequence ID" value="OUR74940.1"/>
    <property type="molecule type" value="Genomic_DNA"/>
</dbReference>
<gene>
    <name evidence="3" type="ORF">A9Q75_19585</name>
</gene>
<dbReference type="PIRSF" id="PIRSF031715">
    <property type="entry name" value="Cob_chel_CobT"/>
    <property type="match status" value="1"/>
</dbReference>
<dbReference type="PANTHER" id="PTHR41248:SF1">
    <property type="entry name" value="NORD PROTEIN"/>
    <property type="match status" value="1"/>
</dbReference>
<evidence type="ECO:0000313" key="3">
    <source>
        <dbReference type="EMBL" id="OUR74940.1"/>
    </source>
</evidence>
<evidence type="ECO:0000313" key="4">
    <source>
        <dbReference type="Proteomes" id="UP000243053"/>
    </source>
</evidence>
<dbReference type="PROSITE" id="PS50234">
    <property type="entry name" value="VWFA"/>
    <property type="match status" value="1"/>
</dbReference>
<comment type="caution">
    <text evidence="3">The sequence shown here is derived from an EMBL/GenBank/DDBJ whole genome shotgun (WGS) entry which is preliminary data.</text>
</comment>
<sequence>MAKAETNNSQENTLEPRTDKLQQQVEELCGATIRAASGEKLFRFRGRRPEVNGQSSGIRAPHLQPDLLKDDFRSFRGAADGIALRLEFSDIELHKELMPESAVGQVLFELLEQLRVESLVAVNHPGSRANLIHCFRRWCESFCASEMIENHVGLLVYTIAQTVWARLFGIGVSEATEDLIEPQRMMLAPHIGTFLVGMRKHSHDQQSFADDALGIVGVIDELVTMMDDGDANKNAKSKADEAVAGFNLILYPDADSDGELPCGGGSQNSGQAYRQLVEQLESYQIYSKANDRVISAEKLVLPHQLKKLREKQDKRIAGQGVNIPRLSREFSKILSAPQLDGWNFGEEEGYVDARRLSRLVTSPDYRQLFKQERYQPKTNCLVTFLLDNSGSMKEHIVSIQMLVEIMTRALELAGASTEVLGFTTRGWQGGKTFKQWRRSGSPENPGRLTELEHIVYKDADTSIRRARHHIAAMLKPEIFREGIDGEALLWAADRMKGRSEERRIIIVLSDGCPMETATSQNNEADYLDNHLRQVSAMLEARGDIELYALGFGLDLSHYYSKSLALDLPEILENGVFKDILQLLSRH</sequence>
<dbReference type="AlphaFoldDB" id="A0A1Y5DY95"/>
<dbReference type="SUPFAM" id="SSF53300">
    <property type="entry name" value="vWA-like"/>
    <property type="match status" value="1"/>
</dbReference>
<name>A0A1Y5DY95_COLPS</name>
<protein>
    <submittedName>
        <fullName evidence="3">Cobalamin biosynthesis protein CobT</fullName>
    </submittedName>
</protein>
<dbReference type="Pfam" id="PF06213">
    <property type="entry name" value="CobT"/>
    <property type="match status" value="1"/>
</dbReference>
<dbReference type="Pfam" id="PF11775">
    <property type="entry name" value="CobT_C"/>
    <property type="match status" value="1"/>
</dbReference>
<dbReference type="InterPro" id="IPR025861">
    <property type="entry name" value="CobT_VWA_dom"/>
</dbReference>
<feature type="region of interest" description="Disordered" evidence="1">
    <location>
        <begin position="1"/>
        <end position="20"/>
    </location>
</feature>
<accession>A0A1Y5DY95</accession>
<proteinExistence type="predicted"/>
<dbReference type="InterPro" id="IPR036465">
    <property type="entry name" value="vWFA_dom_sf"/>
</dbReference>
<dbReference type="PANTHER" id="PTHR41248">
    <property type="entry name" value="NORD PROTEIN"/>
    <property type="match status" value="1"/>
</dbReference>
<dbReference type="Gene3D" id="3.40.50.410">
    <property type="entry name" value="von Willebrand factor, type A domain"/>
    <property type="match status" value="1"/>
</dbReference>
<dbReference type="InterPro" id="IPR051928">
    <property type="entry name" value="NorD/CobT"/>
</dbReference>
<dbReference type="InterPro" id="IPR006538">
    <property type="entry name" value="CobT"/>
</dbReference>
<dbReference type="InterPro" id="IPR002035">
    <property type="entry name" value="VWF_A"/>
</dbReference>